<organism evidence="3 4">
    <name type="scientific">Hibiscus trionum</name>
    <name type="common">Flower of an hour</name>
    <dbReference type="NCBI Taxonomy" id="183268"/>
    <lineage>
        <taxon>Eukaryota</taxon>
        <taxon>Viridiplantae</taxon>
        <taxon>Streptophyta</taxon>
        <taxon>Embryophyta</taxon>
        <taxon>Tracheophyta</taxon>
        <taxon>Spermatophyta</taxon>
        <taxon>Magnoliopsida</taxon>
        <taxon>eudicotyledons</taxon>
        <taxon>Gunneridae</taxon>
        <taxon>Pentapetalae</taxon>
        <taxon>rosids</taxon>
        <taxon>malvids</taxon>
        <taxon>Malvales</taxon>
        <taxon>Malvaceae</taxon>
        <taxon>Malvoideae</taxon>
        <taxon>Hibiscus</taxon>
    </lineage>
</organism>
<dbReference type="AlphaFoldDB" id="A0A9W7LXJ8"/>
<sequence>MNDQSQMMNQPPQMMMNTVQVQVPVQPQMMNQSHQLMASAAHSHAMNQFAAAQSQPISSGPQMMSQPLPPMMVNRSYKPWQSQDPNPKPNKKFSSFNRNNNWKGKKVSFGKDSWKFENKPLSMVSGSAISSVPAAASGSNTQGYKPPTLNDLQNQNRLKARKFYGNKKKFNYGNNRFAPYAPRNTSSFIIRAKKSGGIASLVSPCPVTPAVLPTPMFSPSREVLGDMAKEEWGVDGYGSMKGLIRLRSPETGHEDEEEEDVGNGGDSSESDVEEHVEVERRLDHDLSRFEMIYPSYGGDYNNVLENRVDDQDTHIAQLEEENLTLKERLFLMERELGDLRRRLQFLERQSQIVEDVNEEVVENGSDNESEDCGSDLRVVTSAAAHNNVEMLGFAAENTRNVDILENSNGGMPQNEILMDVFMEDIASENELNNEGKGNDELKPEDAREGIIRDKENVAKGDEARGSEFVEEKTVEEDKDKLRCEETSNEAAENTETKKEEVHL</sequence>
<keyword evidence="4" id="KW-1185">Reference proteome</keyword>
<feature type="compositionally biased region" description="Basic and acidic residues" evidence="2">
    <location>
        <begin position="436"/>
        <end position="485"/>
    </location>
</feature>
<gene>
    <name evidence="3" type="ORF">HRI_001826500</name>
</gene>
<evidence type="ECO:0000313" key="4">
    <source>
        <dbReference type="Proteomes" id="UP001165190"/>
    </source>
</evidence>
<feature type="region of interest" description="Disordered" evidence="2">
    <location>
        <begin position="430"/>
        <end position="503"/>
    </location>
</feature>
<protein>
    <recommendedName>
        <fullName evidence="5">PRLI-interacting factor A</fullName>
    </recommendedName>
</protein>
<dbReference type="Proteomes" id="UP001165190">
    <property type="component" value="Unassembled WGS sequence"/>
</dbReference>
<dbReference type="PANTHER" id="PTHR34484:SF2">
    <property type="entry name" value="OS02G0832600 PROTEIN"/>
    <property type="match status" value="1"/>
</dbReference>
<feature type="compositionally biased region" description="Low complexity" evidence="2">
    <location>
        <begin position="92"/>
        <end position="101"/>
    </location>
</feature>
<feature type="region of interest" description="Disordered" evidence="2">
    <location>
        <begin position="247"/>
        <end position="276"/>
    </location>
</feature>
<proteinExistence type="predicted"/>
<dbReference type="OrthoDB" id="1935617at2759"/>
<feature type="coiled-coil region" evidence="1">
    <location>
        <begin position="301"/>
        <end position="363"/>
    </location>
</feature>
<evidence type="ECO:0000256" key="1">
    <source>
        <dbReference type="SAM" id="Coils"/>
    </source>
</evidence>
<dbReference type="EMBL" id="BSYR01000019">
    <property type="protein sequence ID" value="GMI81572.1"/>
    <property type="molecule type" value="Genomic_DNA"/>
</dbReference>
<evidence type="ECO:0000313" key="3">
    <source>
        <dbReference type="EMBL" id="GMI81572.1"/>
    </source>
</evidence>
<feature type="region of interest" description="Disordered" evidence="2">
    <location>
        <begin position="77"/>
        <end position="104"/>
    </location>
</feature>
<name>A0A9W7LXJ8_HIBTR</name>
<evidence type="ECO:0000256" key="2">
    <source>
        <dbReference type="SAM" id="MobiDB-lite"/>
    </source>
</evidence>
<feature type="compositionally biased region" description="Basic and acidic residues" evidence="2">
    <location>
        <begin position="494"/>
        <end position="503"/>
    </location>
</feature>
<reference evidence="3" key="1">
    <citation type="submission" date="2023-05" db="EMBL/GenBank/DDBJ databases">
        <title>Genome and transcriptome analyses reveal genes involved in the formation of fine ridges on petal epidermal cells in Hibiscus trionum.</title>
        <authorList>
            <person name="Koshimizu S."/>
            <person name="Masuda S."/>
            <person name="Ishii T."/>
            <person name="Shirasu K."/>
            <person name="Hoshino A."/>
            <person name="Arita M."/>
        </authorList>
    </citation>
    <scope>NUCLEOTIDE SEQUENCE</scope>
    <source>
        <strain evidence="3">Hamamatsu line</strain>
    </source>
</reference>
<keyword evidence="1" id="KW-0175">Coiled coil</keyword>
<comment type="caution">
    <text evidence="3">The sequence shown here is derived from an EMBL/GenBank/DDBJ whole genome shotgun (WGS) entry which is preliminary data.</text>
</comment>
<accession>A0A9W7LXJ8</accession>
<dbReference type="PANTHER" id="PTHR34484">
    <property type="entry name" value="OS02G0832600 PROTEIN"/>
    <property type="match status" value="1"/>
</dbReference>
<evidence type="ECO:0008006" key="5">
    <source>
        <dbReference type="Google" id="ProtNLM"/>
    </source>
</evidence>